<dbReference type="GO" id="GO:0003677">
    <property type="term" value="F:DNA binding"/>
    <property type="evidence" value="ECO:0007669"/>
    <property type="project" value="UniProtKB-KW"/>
</dbReference>
<sequence>MSDTSIQARDRPRALIYCRVSSPRQRLEGAGLDSQEHLCRKYAEDRGYEVEAVFPDDITGGGDFMKRPGMAAMFAYLDAQRERNYAVIFDDPKRLARDTEFHMRLRRELAQRGATVECPNFTFEDTPEGKFIETIIAAQGQLEREQNARQVIQKMKARVEKGYWVFRAPVGYRYAPDNGGKKLVIDPAPAAAVRAGLEGFASGRFRSQAELKRYLEDHPDFPADLPGGGLRPQTIVRLLGKIVYAGYVNAPSWNIAPRKGVHTPLISLETYERIQARLKEGTYAPARKDVAQDFILRGAVRCACCNTLLTAGWSTGKTKTYPYYLCREKGCALYGKSIPRQEIEERFEGVLVKIQPNRTLAKVAGTLFRQAWDLRASQMSERAASFKAQIAETEKTISGLVERVLQATQPRVLEAYEQRIAELERHKRVLAEKSANIAAPKHTFDEMFELSMRMLSSPWTIWKNGGFEVRKAVLRPAFCEELRYDRENGFRTPKTTLPFKVLANFDIQKCKMVPPERLELPTH</sequence>
<dbReference type="InterPro" id="IPR050639">
    <property type="entry name" value="SSR_resolvase"/>
</dbReference>
<proteinExistence type="predicted"/>
<dbReference type="Gene3D" id="3.40.50.1390">
    <property type="entry name" value="Resolvase, N-terminal catalytic domain"/>
    <property type="match status" value="1"/>
</dbReference>
<dbReference type="PROSITE" id="PS00397">
    <property type="entry name" value="RECOMBINASES_1"/>
    <property type="match status" value="1"/>
</dbReference>
<name>A0A7S9LVJ6_9RHOB</name>
<dbReference type="RefSeq" id="WP_196105339.1">
    <property type="nucleotide sequence ID" value="NZ_CP064942.1"/>
</dbReference>
<reference evidence="9 10" key="1">
    <citation type="submission" date="2020-11" db="EMBL/GenBank/DDBJ databases">
        <title>Description of Pontivivens ytuae sp. nov. isolated from deep sea sediment of Mariana Trench.</title>
        <authorList>
            <person name="Wang Z."/>
            <person name="Sun Q.-L."/>
            <person name="Xu X.-D."/>
            <person name="Tang Y.-Z."/>
            <person name="Zhang J."/>
        </authorList>
    </citation>
    <scope>NUCLEOTIDE SEQUENCE [LARGE SCALE GENOMIC DNA]</scope>
    <source>
        <strain evidence="9 10">MT2928</strain>
    </source>
</reference>
<organism evidence="9 10">
    <name type="scientific">Pontivivens ytuae</name>
    <dbReference type="NCBI Taxonomy" id="2789856"/>
    <lineage>
        <taxon>Bacteria</taxon>
        <taxon>Pseudomonadati</taxon>
        <taxon>Pseudomonadota</taxon>
        <taxon>Alphaproteobacteria</taxon>
        <taxon>Rhodobacterales</taxon>
        <taxon>Paracoccaceae</taxon>
        <taxon>Pontivivens</taxon>
    </lineage>
</organism>
<gene>
    <name evidence="9" type="ORF">I0K15_02530</name>
</gene>
<dbReference type="InterPro" id="IPR038109">
    <property type="entry name" value="DNA_bind_recomb_sf"/>
</dbReference>
<feature type="domain" description="Resolvase/invertase-type recombinase catalytic" evidence="7">
    <location>
        <begin position="13"/>
        <end position="162"/>
    </location>
</feature>
<protein>
    <submittedName>
        <fullName evidence="9">Recombinase family protein</fullName>
    </submittedName>
</protein>
<evidence type="ECO:0000313" key="9">
    <source>
        <dbReference type="EMBL" id="QPH56082.1"/>
    </source>
</evidence>
<evidence type="ECO:0000256" key="4">
    <source>
        <dbReference type="PIRSR" id="PIRSR606118-50"/>
    </source>
</evidence>
<dbReference type="AlphaFoldDB" id="A0A7S9LVJ6"/>
<dbReference type="SMART" id="SM00857">
    <property type="entry name" value="Resolvase"/>
    <property type="match status" value="1"/>
</dbReference>
<dbReference type="Gene3D" id="3.90.1750.20">
    <property type="entry name" value="Putative Large Serine Recombinase, Chain B, Domain 2"/>
    <property type="match status" value="1"/>
</dbReference>
<dbReference type="SUPFAM" id="SSF53041">
    <property type="entry name" value="Resolvase-like"/>
    <property type="match status" value="1"/>
</dbReference>
<dbReference type="Proteomes" id="UP000594800">
    <property type="component" value="Chromosome"/>
</dbReference>
<feature type="active site" description="O-(5'-phospho-DNA)-serine intermediate" evidence="4 5">
    <location>
        <position position="21"/>
    </location>
</feature>
<dbReference type="EMBL" id="CP064942">
    <property type="protein sequence ID" value="QPH56082.1"/>
    <property type="molecule type" value="Genomic_DNA"/>
</dbReference>
<dbReference type="PANTHER" id="PTHR30461:SF23">
    <property type="entry name" value="DNA RECOMBINASE-RELATED"/>
    <property type="match status" value="1"/>
</dbReference>
<dbReference type="InterPro" id="IPR006118">
    <property type="entry name" value="Recombinase_CS"/>
</dbReference>
<dbReference type="KEGG" id="poz:I0K15_02530"/>
<evidence type="ECO:0000256" key="1">
    <source>
        <dbReference type="ARBA" id="ARBA00022908"/>
    </source>
</evidence>
<evidence type="ECO:0000256" key="6">
    <source>
        <dbReference type="SAM" id="Coils"/>
    </source>
</evidence>
<dbReference type="GO" id="GO:0000150">
    <property type="term" value="F:DNA strand exchange activity"/>
    <property type="evidence" value="ECO:0007669"/>
    <property type="project" value="InterPro"/>
</dbReference>
<dbReference type="GO" id="GO:0015074">
    <property type="term" value="P:DNA integration"/>
    <property type="evidence" value="ECO:0007669"/>
    <property type="project" value="UniProtKB-KW"/>
</dbReference>
<dbReference type="PROSITE" id="PS51736">
    <property type="entry name" value="RECOMBINASES_3"/>
    <property type="match status" value="1"/>
</dbReference>
<evidence type="ECO:0000259" key="7">
    <source>
        <dbReference type="PROSITE" id="PS51736"/>
    </source>
</evidence>
<keyword evidence="2" id="KW-0238">DNA-binding</keyword>
<dbReference type="InterPro" id="IPR011109">
    <property type="entry name" value="DNA_bind_recombinase_dom"/>
</dbReference>
<dbReference type="InterPro" id="IPR006119">
    <property type="entry name" value="Resolv_N"/>
</dbReference>
<accession>A0A7S9LVJ6</accession>
<evidence type="ECO:0000313" key="10">
    <source>
        <dbReference type="Proteomes" id="UP000594800"/>
    </source>
</evidence>
<keyword evidence="10" id="KW-1185">Reference proteome</keyword>
<dbReference type="CDD" id="cd00338">
    <property type="entry name" value="Ser_Recombinase"/>
    <property type="match status" value="1"/>
</dbReference>
<keyword evidence="6" id="KW-0175">Coiled coil</keyword>
<feature type="coiled-coil region" evidence="6">
    <location>
        <begin position="376"/>
        <end position="433"/>
    </location>
</feature>
<evidence type="ECO:0000259" key="8">
    <source>
        <dbReference type="PROSITE" id="PS51737"/>
    </source>
</evidence>
<evidence type="ECO:0000256" key="2">
    <source>
        <dbReference type="ARBA" id="ARBA00023125"/>
    </source>
</evidence>
<dbReference type="Pfam" id="PF00239">
    <property type="entry name" value="Resolvase"/>
    <property type="match status" value="1"/>
</dbReference>
<keyword evidence="1" id="KW-0229">DNA integration</keyword>
<evidence type="ECO:0000256" key="3">
    <source>
        <dbReference type="ARBA" id="ARBA00023172"/>
    </source>
</evidence>
<dbReference type="InterPro" id="IPR036162">
    <property type="entry name" value="Resolvase-like_N_sf"/>
</dbReference>
<feature type="domain" description="Recombinase" evidence="8">
    <location>
        <begin position="169"/>
        <end position="284"/>
    </location>
</feature>
<dbReference type="PANTHER" id="PTHR30461">
    <property type="entry name" value="DNA-INVERTASE FROM LAMBDOID PROPHAGE"/>
    <property type="match status" value="1"/>
</dbReference>
<evidence type="ECO:0000256" key="5">
    <source>
        <dbReference type="PROSITE-ProRule" id="PRU10137"/>
    </source>
</evidence>
<dbReference type="PROSITE" id="PS51737">
    <property type="entry name" value="RECOMBINASE_DNA_BIND"/>
    <property type="match status" value="1"/>
</dbReference>
<keyword evidence="3" id="KW-0233">DNA recombination</keyword>